<dbReference type="PANTHER" id="PTHR10367:SF9">
    <property type="entry name" value="DUAL-SPECIFICITY PHOSPHATASE 11 (RNA_RNP COMPLEX 1-INTERACTING)"/>
    <property type="match status" value="1"/>
</dbReference>
<accession>A0A7D9DNH9</accession>
<dbReference type="Gene3D" id="3.90.190.10">
    <property type="entry name" value="Protein tyrosine phosphatase superfamily"/>
    <property type="match status" value="1"/>
</dbReference>
<feature type="compositionally biased region" description="Basic and acidic residues" evidence="1">
    <location>
        <begin position="119"/>
        <end position="132"/>
    </location>
</feature>
<protein>
    <submittedName>
        <fullName evidence="2">Tyrosine phosphatase</fullName>
    </submittedName>
</protein>
<feature type="region of interest" description="Disordered" evidence="1">
    <location>
        <begin position="119"/>
        <end position="184"/>
    </location>
</feature>
<proteinExistence type="predicted"/>
<dbReference type="EMBL" id="CACRXK020001516">
    <property type="protein sequence ID" value="CAB3989595.1"/>
    <property type="molecule type" value="Genomic_DNA"/>
</dbReference>
<dbReference type="InterPro" id="IPR029021">
    <property type="entry name" value="Prot-tyrosine_phosphatase-like"/>
</dbReference>
<dbReference type="Proteomes" id="UP001152795">
    <property type="component" value="Unassembled WGS sequence"/>
</dbReference>
<dbReference type="Pfam" id="PF00782">
    <property type="entry name" value="DSPc"/>
    <property type="match status" value="1"/>
</dbReference>
<keyword evidence="3" id="KW-1185">Reference proteome</keyword>
<dbReference type="AlphaFoldDB" id="A0A7D9DNH9"/>
<dbReference type="InterPro" id="IPR000340">
    <property type="entry name" value="Dual-sp_phosphatase_cat-dom"/>
</dbReference>
<dbReference type="OrthoDB" id="428974at2759"/>
<dbReference type="PANTHER" id="PTHR10367">
    <property type="entry name" value="MRNA-CAPPING ENZYME"/>
    <property type="match status" value="1"/>
</dbReference>
<dbReference type="InterPro" id="IPR000387">
    <property type="entry name" value="Tyr_Pase_dom"/>
</dbReference>
<gene>
    <name evidence="2" type="ORF">PACLA_8A009642</name>
</gene>
<reference evidence="2" key="1">
    <citation type="submission" date="2020-04" db="EMBL/GenBank/DDBJ databases">
        <authorList>
            <person name="Alioto T."/>
            <person name="Alioto T."/>
            <person name="Gomez Garrido J."/>
        </authorList>
    </citation>
    <scope>NUCLEOTIDE SEQUENCE</scope>
    <source>
        <strain evidence="2">A484AB</strain>
    </source>
</reference>
<name>A0A7D9DNH9_PARCT</name>
<dbReference type="GO" id="GO:0004651">
    <property type="term" value="F:polynucleotide 5'-phosphatase activity"/>
    <property type="evidence" value="ECO:0007669"/>
    <property type="project" value="TreeGrafter"/>
</dbReference>
<dbReference type="InterPro" id="IPR051029">
    <property type="entry name" value="mRNA_Capping_Enz/RNA_Phosphat"/>
</dbReference>
<feature type="compositionally biased region" description="Basic and acidic residues" evidence="1">
    <location>
        <begin position="146"/>
        <end position="172"/>
    </location>
</feature>
<comment type="caution">
    <text evidence="2">The sequence shown here is derived from an EMBL/GenBank/DDBJ whole genome shotgun (WGS) entry which is preliminary data.</text>
</comment>
<organism evidence="2 3">
    <name type="scientific">Paramuricea clavata</name>
    <name type="common">Red gorgonian</name>
    <name type="synonym">Violescent sea-whip</name>
    <dbReference type="NCBI Taxonomy" id="317549"/>
    <lineage>
        <taxon>Eukaryota</taxon>
        <taxon>Metazoa</taxon>
        <taxon>Cnidaria</taxon>
        <taxon>Anthozoa</taxon>
        <taxon>Octocorallia</taxon>
        <taxon>Malacalcyonacea</taxon>
        <taxon>Plexauridae</taxon>
        <taxon>Paramuricea</taxon>
    </lineage>
</organism>
<feature type="region of interest" description="Disordered" evidence="1">
    <location>
        <begin position="212"/>
        <end position="265"/>
    </location>
</feature>
<evidence type="ECO:0000313" key="2">
    <source>
        <dbReference type="EMBL" id="CAB3989595.1"/>
    </source>
</evidence>
<evidence type="ECO:0000313" key="3">
    <source>
        <dbReference type="Proteomes" id="UP001152795"/>
    </source>
</evidence>
<evidence type="ECO:0000256" key="1">
    <source>
        <dbReference type="SAM" id="MobiDB-lite"/>
    </source>
</evidence>
<sequence length="265" mass="31972">YSTPYKICTKRMIENMIQEFTKREIEYKKIKCEGKIVPPEKVVHKFKATLLTFFKKFPNSASVVGVHCTHGLNRAGYIVCRYLIECRGHSPQEAIEVFNKARGHKMERENYLEDLQQRKPKTLSEQDIEHLIETSPPSDDEYQPDGYRKRDYRGGYQQRRDTHAPFRPEIPEPRGPTGGKRRYRERFNDRDVEHQDCWSYDEVNYDDDRFYGRRFAGDTGRYQNSERGNLKYERDSYTDQDKFPSHDERHREERRHEVDRRRRLH</sequence>
<feature type="compositionally biased region" description="Basic and acidic residues" evidence="1">
    <location>
        <begin position="228"/>
        <end position="265"/>
    </location>
</feature>
<dbReference type="PROSITE" id="PS50056">
    <property type="entry name" value="TYR_PHOSPHATASE_2"/>
    <property type="match status" value="1"/>
</dbReference>
<feature type="non-terminal residue" evidence="2">
    <location>
        <position position="1"/>
    </location>
</feature>
<feature type="non-terminal residue" evidence="2">
    <location>
        <position position="265"/>
    </location>
</feature>
<dbReference type="SUPFAM" id="SSF52799">
    <property type="entry name" value="(Phosphotyrosine protein) phosphatases II"/>
    <property type="match status" value="1"/>
</dbReference>